<dbReference type="AlphaFoldDB" id="A0AAV1NFZ2"/>
<dbReference type="EMBL" id="CAWUFR010000032">
    <property type="protein sequence ID" value="CAK6958152.1"/>
    <property type="molecule type" value="Genomic_DNA"/>
</dbReference>
<reference evidence="1 2" key="1">
    <citation type="submission" date="2024-01" db="EMBL/GenBank/DDBJ databases">
        <authorList>
            <person name="Alioto T."/>
            <person name="Alioto T."/>
            <person name="Gomez Garrido J."/>
        </authorList>
    </citation>
    <scope>NUCLEOTIDE SEQUENCE [LARGE SCALE GENOMIC DNA]</scope>
</reference>
<dbReference type="Proteomes" id="UP001314229">
    <property type="component" value="Unassembled WGS sequence"/>
</dbReference>
<name>A0AAV1NFZ2_SCOSC</name>
<accession>A0AAV1NFZ2</accession>
<evidence type="ECO:0000313" key="2">
    <source>
        <dbReference type="Proteomes" id="UP001314229"/>
    </source>
</evidence>
<evidence type="ECO:0000313" key="1">
    <source>
        <dbReference type="EMBL" id="CAK6958152.1"/>
    </source>
</evidence>
<proteinExistence type="predicted"/>
<protein>
    <submittedName>
        <fullName evidence="1">Uncharacterized protein LOC122972505 isoform X2</fullName>
    </submittedName>
</protein>
<sequence length="336" mass="37360">MDNQLPAVMENKEVVPDEAGGFQLRIFIPEVINPVIKAYLDTITRGEWLLMATACTESNTIRLLSSLCFDIVEAITSHVVEQYRAAMFYLATNNTMTDATETLYHVTEEAIQDTIGDSLLMCLAGWMQVWEKRSLYSDKLLELVAEEVTKRVNHSLAADIQSPSPQFDICRALLNDMVYHTAQILHGCFWRAKQIDLDGDFDFYSPDAEDLTPISSSLKNSVLPEFSGPDEVNNVECIAEAAKSDSDSAPPLFHVIEDSPSQAMEATKRASSFREEVQTFFGRRSAKVTPVSEVVQLEDGSALLPPEKKCHAINRMFSSLAKILRKPYTSCTSGGS</sequence>
<gene>
    <name evidence="1" type="ORF">FSCOSCO3_A020560</name>
</gene>
<organism evidence="1 2">
    <name type="scientific">Scomber scombrus</name>
    <name type="common">Atlantic mackerel</name>
    <name type="synonym">Scomber vernalis</name>
    <dbReference type="NCBI Taxonomy" id="13677"/>
    <lineage>
        <taxon>Eukaryota</taxon>
        <taxon>Metazoa</taxon>
        <taxon>Chordata</taxon>
        <taxon>Craniata</taxon>
        <taxon>Vertebrata</taxon>
        <taxon>Euteleostomi</taxon>
        <taxon>Actinopterygii</taxon>
        <taxon>Neopterygii</taxon>
        <taxon>Teleostei</taxon>
        <taxon>Neoteleostei</taxon>
        <taxon>Acanthomorphata</taxon>
        <taxon>Pelagiaria</taxon>
        <taxon>Scombriformes</taxon>
        <taxon>Scombridae</taxon>
        <taxon>Scomber</taxon>
    </lineage>
</organism>
<comment type="caution">
    <text evidence="1">The sequence shown here is derived from an EMBL/GenBank/DDBJ whole genome shotgun (WGS) entry which is preliminary data.</text>
</comment>
<keyword evidence="2" id="KW-1185">Reference proteome</keyword>